<evidence type="ECO:0000313" key="2">
    <source>
        <dbReference type="Proteomes" id="UP000295252"/>
    </source>
</evidence>
<proteinExistence type="predicted"/>
<gene>
    <name evidence="1" type="ORF">GSCOC_T00030086001</name>
</gene>
<dbReference type="Proteomes" id="UP000295252">
    <property type="component" value="Chromosome I"/>
</dbReference>
<protein>
    <submittedName>
        <fullName evidence="1">Uncharacterized protein</fullName>
    </submittedName>
</protein>
<name>A0A068UQ22_COFCA</name>
<dbReference type="InParanoid" id="A0A068UQ22"/>
<dbReference type="AlphaFoldDB" id="A0A068UQ22"/>
<dbReference type="Gramene" id="CDP09673">
    <property type="protein sequence ID" value="CDP09673"/>
    <property type="gene ID" value="GSCOC_T00030086001"/>
</dbReference>
<dbReference type="EMBL" id="HG739124">
    <property type="protein sequence ID" value="CDP09673.1"/>
    <property type="molecule type" value="Genomic_DNA"/>
</dbReference>
<keyword evidence="2" id="KW-1185">Reference proteome</keyword>
<reference evidence="2" key="1">
    <citation type="journal article" date="2014" name="Science">
        <title>The coffee genome provides insight into the convergent evolution of caffeine biosynthesis.</title>
        <authorList>
            <person name="Denoeud F."/>
            <person name="Carretero-Paulet L."/>
            <person name="Dereeper A."/>
            <person name="Droc G."/>
            <person name="Guyot R."/>
            <person name="Pietrella M."/>
            <person name="Zheng C."/>
            <person name="Alberti A."/>
            <person name="Anthony F."/>
            <person name="Aprea G."/>
            <person name="Aury J.M."/>
            <person name="Bento P."/>
            <person name="Bernard M."/>
            <person name="Bocs S."/>
            <person name="Campa C."/>
            <person name="Cenci A."/>
            <person name="Combes M.C."/>
            <person name="Crouzillat D."/>
            <person name="Da Silva C."/>
            <person name="Daddiego L."/>
            <person name="De Bellis F."/>
            <person name="Dussert S."/>
            <person name="Garsmeur O."/>
            <person name="Gayraud T."/>
            <person name="Guignon V."/>
            <person name="Jahn K."/>
            <person name="Jamilloux V."/>
            <person name="Joet T."/>
            <person name="Labadie K."/>
            <person name="Lan T."/>
            <person name="Leclercq J."/>
            <person name="Lepelley M."/>
            <person name="Leroy T."/>
            <person name="Li L.T."/>
            <person name="Librado P."/>
            <person name="Lopez L."/>
            <person name="Munoz A."/>
            <person name="Noel B."/>
            <person name="Pallavicini A."/>
            <person name="Perrotta G."/>
            <person name="Poncet V."/>
            <person name="Pot D."/>
            <person name="Priyono X."/>
            <person name="Rigoreau M."/>
            <person name="Rouard M."/>
            <person name="Rozas J."/>
            <person name="Tranchant-Dubreuil C."/>
            <person name="VanBuren R."/>
            <person name="Zhang Q."/>
            <person name="Andrade A.C."/>
            <person name="Argout X."/>
            <person name="Bertrand B."/>
            <person name="de Kochko A."/>
            <person name="Graziosi G."/>
            <person name="Henry R.J."/>
            <person name="Jayarama X."/>
            <person name="Ming R."/>
            <person name="Nagai C."/>
            <person name="Rounsley S."/>
            <person name="Sankoff D."/>
            <person name="Giuliano G."/>
            <person name="Albert V.A."/>
            <person name="Wincker P."/>
            <person name="Lashermes P."/>
        </authorList>
    </citation>
    <scope>NUCLEOTIDE SEQUENCE [LARGE SCALE GENOMIC DNA]</scope>
    <source>
        <strain evidence="2">cv. DH200-94</strain>
    </source>
</reference>
<sequence length="62" mass="7218">MYYQKRLIGCDDAMVTILVFHCKDPEFFDKVNFSIEPVSWLGIATVPEPLVLVFQRSRIRIA</sequence>
<accession>A0A068UQ22</accession>
<evidence type="ECO:0000313" key="1">
    <source>
        <dbReference type="EMBL" id="CDP09673.1"/>
    </source>
</evidence>
<organism evidence="1 2">
    <name type="scientific">Coffea canephora</name>
    <name type="common">Robusta coffee</name>
    <dbReference type="NCBI Taxonomy" id="49390"/>
    <lineage>
        <taxon>Eukaryota</taxon>
        <taxon>Viridiplantae</taxon>
        <taxon>Streptophyta</taxon>
        <taxon>Embryophyta</taxon>
        <taxon>Tracheophyta</taxon>
        <taxon>Spermatophyta</taxon>
        <taxon>Magnoliopsida</taxon>
        <taxon>eudicotyledons</taxon>
        <taxon>Gunneridae</taxon>
        <taxon>Pentapetalae</taxon>
        <taxon>asterids</taxon>
        <taxon>lamiids</taxon>
        <taxon>Gentianales</taxon>
        <taxon>Rubiaceae</taxon>
        <taxon>Ixoroideae</taxon>
        <taxon>Gardenieae complex</taxon>
        <taxon>Bertiereae - Coffeeae clade</taxon>
        <taxon>Coffeeae</taxon>
        <taxon>Coffea</taxon>
    </lineage>
</organism>